<reference evidence="1 2" key="1">
    <citation type="submission" date="2018-08" db="EMBL/GenBank/DDBJ databases">
        <title>Genomic Encyclopedia of Archaeal and Bacterial Type Strains, Phase II (KMG-II): from individual species to whole genera.</title>
        <authorList>
            <person name="Goeker M."/>
        </authorList>
    </citation>
    <scope>NUCLEOTIDE SEQUENCE [LARGE SCALE GENOMIC DNA]</scope>
    <source>
        <strain evidence="1 2">DSM 17905</strain>
    </source>
</reference>
<proteinExistence type="predicted"/>
<dbReference type="EMBL" id="QTUB01000001">
    <property type="protein sequence ID" value="REF26733.1"/>
    <property type="molecule type" value="Genomic_DNA"/>
</dbReference>
<accession>A0A3D9UED0</accession>
<keyword evidence="2" id="KW-1185">Reference proteome</keyword>
<name>A0A3D9UED0_9GAMM</name>
<dbReference type="RefSeq" id="WP_115825964.1">
    <property type="nucleotide sequence ID" value="NZ_QTUB01000001.1"/>
</dbReference>
<evidence type="ECO:0000313" key="1">
    <source>
        <dbReference type="EMBL" id="REF26733.1"/>
    </source>
</evidence>
<evidence type="ECO:0000313" key="2">
    <source>
        <dbReference type="Proteomes" id="UP000256294"/>
    </source>
</evidence>
<dbReference type="Proteomes" id="UP000256294">
    <property type="component" value="Unassembled WGS sequence"/>
</dbReference>
<protein>
    <submittedName>
        <fullName evidence="1">Uncharacterized protein</fullName>
    </submittedName>
</protein>
<dbReference type="AlphaFoldDB" id="A0A3D9UED0"/>
<sequence length="126" mass="14783">MKNEYYFNLLVKKEIPPNKDHEDIFFKMFEFVMGGTLYESSSLDSLKDILCEESYYIAHNLVTYKGNKAIFKGKVVASEKENLVSFLYKSAELDDLRALLIAPIFNEKPKYVIYLTEDSCHFYHKN</sequence>
<gene>
    <name evidence="1" type="ORF">BDD26_1415</name>
</gene>
<organism evidence="1 2">
    <name type="scientific">Xenorhabdus cabanillasii</name>
    <dbReference type="NCBI Taxonomy" id="351673"/>
    <lineage>
        <taxon>Bacteria</taxon>
        <taxon>Pseudomonadati</taxon>
        <taxon>Pseudomonadota</taxon>
        <taxon>Gammaproteobacteria</taxon>
        <taxon>Enterobacterales</taxon>
        <taxon>Morganellaceae</taxon>
        <taxon>Xenorhabdus</taxon>
    </lineage>
</organism>
<comment type="caution">
    <text evidence="1">The sequence shown here is derived from an EMBL/GenBank/DDBJ whole genome shotgun (WGS) entry which is preliminary data.</text>
</comment>